<dbReference type="Proteomes" id="UP000481876">
    <property type="component" value="Unassembled WGS sequence"/>
</dbReference>
<dbReference type="GO" id="GO:0004812">
    <property type="term" value="F:aminoacyl-tRNA ligase activity"/>
    <property type="evidence" value="ECO:0007669"/>
    <property type="project" value="InterPro"/>
</dbReference>
<evidence type="ECO:0000256" key="1">
    <source>
        <dbReference type="ARBA" id="ARBA00022723"/>
    </source>
</evidence>
<evidence type="ECO:0000256" key="2">
    <source>
        <dbReference type="ARBA" id="ARBA00022833"/>
    </source>
</evidence>
<comment type="caution">
    <text evidence="4">The sequence shown here is derived from an EMBL/GenBank/DDBJ whole genome shotgun (WGS) entry which is preliminary data.</text>
</comment>
<sequence>MGRHHTLIRIGSHSELIDLQPRGGAHVSNTSEIGSIRLGEIENKGRNNRRVTISID</sequence>
<dbReference type="EMBL" id="WBWS01000039">
    <property type="protein sequence ID" value="KAB2759882.1"/>
    <property type="molecule type" value="Genomic_DNA"/>
</dbReference>
<dbReference type="AlphaFoldDB" id="A0A6L3YZ38"/>
<dbReference type="InterPro" id="IPR018163">
    <property type="entry name" value="Thr/Ala-tRNA-synth_IIc_edit"/>
</dbReference>
<reference evidence="4 5" key="1">
    <citation type="submission" date="2019-09" db="EMBL/GenBank/DDBJ databases">
        <title>Taxonomic organization of the family Brucellaceae based on a phylogenomic approach.</title>
        <authorList>
            <person name="Leclercq S."/>
            <person name="Cloeckaert A."/>
            <person name="Zygmunt M.S."/>
        </authorList>
    </citation>
    <scope>NUCLEOTIDE SEQUENCE [LARGE SCALE GENOMIC DNA]</scope>
    <source>
        <strain evidence="4 5">LMG 3313</strain>
    </source>
</reference>
<feature type="domain" description="Threonyl/alanyl tRNA synthetase SAD" evidence="3">
    <location>
        <begin position="5"/>
        <end position="52"/>
    </location>
</feature>
<keyword evidence="1" id="KW-0479">Metal-binding</keyword>
<evidence type="ECO:0000313" key="5">
    <source>
        <dbReference type="Proteomes" id="UP000481876"/>
    </source>
</evidence>
<organism evidence="4 5">
    <name type="scientific">Brucella anthropi</name>
    <name type="common">Ochrobactrum anthropi</name>
    <dbReference type="NCBI Taxonomy" id="529"/>
    <lineage>
        <taxon>Bacteria</taxon>
        <taxon>Pseudomonadati</taxon>
        <taxon>Pseudomonadota</taxon>
        <taxon>Alphaproteobacteria</taxon>
        <taxon>Hyphomicrobiales</taxon>
        <taxon>Brucellaceae</taxon>
        <taxon>Brucella/Ochrobactrum group</taxon>
        <taxon>Brucella</taxon>
    </lineage>
</organism>
<accession>A0A6L3YZ38</accession>
<keyword evidence="2" id="KW-0862">Zinc</keyword>
<dbReference type="GO" id="GO:0046872">
    <property type="term" value="F:metal ion binding"/>
    <property type="evidence" value="ECO:0007669"/>
    <property type="project" value="UniProtKB-KW"/>
</dbReference>
<dbReference type="GO" id="GO:0043039">
    <property type="term" value="P:tRNA aminoacylation"/>
    <property type="evidence" value="ECO:0007669"/>
    <property type="project" value="InterPro"/>
</dbReference>
<dbReference type="SMART" id="SM00863">
    <property type="entry name" value="tRNA_SAD"/>
    <property type="match status" value="1"/>
</dbReference>
<name>A0A6L3YZ38_BRUAN</name>
<dbReference type="Pfam" id="PF07973">
    <property type="entry name" value="tRNA_SAD"/>
    <property type="match status" value="1"/>
</dbReference>
<proteinExistence type="predicted"/>
<evidence type="ECO:0000313" key="4">
    <source>
        <dbReference type="EMBL" id="KAB2759882.1"/>
    </source>
</evidence>
<protein>
    <recommendedName>
        <fullName evidence="3">Threonyl/alanyl tRNA synthetase SAD domain-containing protein</fullName>
    </recommendedName>
</protein>
<dbReference type="Gene3D" id="3.30.980.10">
    <property type="entry name" value="Threonyl-trna Synthetase, Chain A, domain 2"/>
    <property type="match status" value="1"/>
</dbReference>
<evidence type="ECO:0000259" key="3">
    <source>
        <dbReference type="SMART" id="SM00863"/>
    </source>
</evidence>
<gene>
    <name evidence="4" type="ORF">F9L04_24165</name>
</gene>
<dbReference type="GO" id="GO:0005524">
    <property type="term" value="F:ATP binding"/>
    <property type="evidence" value="ECO:0007669"/>
    <property type="project" value="InterPro"/>
</dbReference>
<dbReference type="SUPFAM" id="SSF55186">
    <property type="entry name" value="ThrRS/AlaRS common domain"/>
    <property type="match status" value="1"/>
</dbReference>
<dbReference type="InterPro" id="IPR012947">
    <property type="entry name" value="tRNA_SAD"/>
</dbReference>